<sequence>MSDIILIKGDITKLKLDCIVNAANEQLMPGGGVCGAIHQAAGPELAQECRKIGNCGVGEARITKGYKLKAKHVIHTVGPVWHGGDHFEDQYLFNCYKKSLLLSTHHSIDTIAFPNISTGIFGYPRELAAETAVKAVKSHQRSGRKLKEVTFCCFDEENFQIYDTLLNNE</sequence>
<evidence type="ECO:0000313" key="2">
    <source>
        <dbReference type="EMBL" id="SVE11706.1"/>
    </source>
</evidence>
<organism evidence="2">
    <name type="scientific">marine metagenome</name>
    <dbReference type="NCBI Taxonomy" id="408172"/>
    <lineage>
        <taxon>unclassified sequences</taxon>
        <taxon>metagenomes</taxon>
        <taxon>ecological metagenomes</taxon>
    </lineage>
</organism>
<evidence type="ECO:0000259" key="1">
    <source>
        <dbReference type="PROSITE" id="PS51154"/>
    </source>
</evidence>
<proteinExistence type="predicted"/>
<dbReference type="SMART" id="SM00506">
    <property type="entry name" value="A1pp"/>
    <property type="match status" value="1"/>
</dbReference>
<name>A0A383AUS4_9ZZZZ</name>
<protein>
    <recommendedName>
        <fullName evidence="1">Macro domain-containing protein</fullName>
    </recommendedName>
</protein>
<dbReference type="PANTHER" id="PTHR11106:SF27">
    <property type="entry name" value="MACRO DOMAIN-CONTAINING PROTEIN"/>
    <property type="match status" value="1"/>
</dbReference>
<reference evidence="2" key="1">
    <citation type="submission" date="2018-05" db="EMBL/GenBank/DDBJ databases">
        <authorList>
            <person name="Lanie J.A."/>
            <person name="Ng W.-L."/>
            <person name="Kazmierczak K.M."/>
            <person name="Andrzejewski T.M."/>
            <person name="Davidsen T.M."/>
            <person name="Wayne K.J."/>
            <person name="Tettelin H."/>
            <person name="Glass J.I."/>
            <person name="Rusch D."/>
            <person name="Podicherti R."/>
            <person name="Tsui H.-C.T."/>
            <person name="Winkler M.E."/>
        </authorList>
    </citation>
    <scope>NUCLEOTIDE SEQUENCE</scope>
</reference>
<accession>A0A383AUS4</accession>
<dbReference type="InterPro" id="IPR043472">
    <property type="entry name" value="Macro_dom-like"/>
</dbReference>
<dbReference type="InterPro" id="IPR002589">
    <property type="entry name" value="Macro_dom"/>
</dbReference>
<dbReference type="Pfam" id="PF01661">
    <property type="entry name" value="Macro"/>
    <property type="match status" value="1"/>
</dbReference>
<gene>
    <name evidence="2" type="ORF">METZ01_LOCUS464560</name>
</gene>
<dbReference type="AlphaFoldDB" id="A0A383AUS4"/>
<dbReference type="EMBL" id="UINC01195239">
    <property type="protein sequence ID" value="SVE11706.1"/>
    <property type="molecule type" value="Genomic_DNA"/>
</dbReference>
<dbReference type="Gene3D" id="3.40.220.10">
    <property type="entry name" value="Leucine Aminopeptidase, subunit E, domain 1"/>
    <property type="match status" value="1"/>
</dbReference>
<dbReference type="CDD" id="cd02908">
    <property type="entry name" value="Macro_OAADPr_deacetylase"/>
    <property type="match status" value="1"/>
</dbReference>
<dbReference type="SUPFAM" id="SSF52949">
    <property type="entry name" value="Macro domain-like"/>
    <property type="match status" value="1"/>
</dbReference>
<dbReference type="NCBIfam" id="NF001664">
    <property type="entry name" value="PRK00431.1-6"/>
    <property type="match status" value="1"/>
</dbReference>
<dbReference type="PANTHER" id="PTHR11106">
    <property type="entry name" value="GANGLIOSIDE INDUCED DIFFERENTIATION ASSOCIATED PROTEIN 2-RELATED"/>
    <property type="match status" value="1"/>
</dbReference>
<dbReference type="PROSITE" id="PS51154">
    <property type="entry name" value="MACRO"/>
    <property type="match status" value="1"/>
</dbReference>
<feature type="domain" description="Macro" evidence="1">
    <location>
        <begin position="1"/>
        <end position="169"/>
    </location>
</feature>